<name>A0A345BNX3_9CAUD</name>
<organism evidence="1 2">
    <name type="scientific">crAssphage sp. isolate ctcc615</name>
    <dbReference type="NCBI Taxonomy" id="2989853"/>
    <lineage>
        <taxon>Viruses</taxon>
        <taxon>Duplodnaviria</taxon>
        <taxon>Heunggongvirae</taxon>
        <taxon>Uroviricota</taxon>
        <taxon>Caudoviricetes</taxon>
        <taxon>Crassvirales</taxon>
        <taxon>Intestiviridae</taxon>
        <taxon>Obtuvirinae</taxon>
        <taxon>Wotdevirus</taxon>
        <taxon>Wotdevirus murinus</taxon>
    </lineage>
</organism>
<dbReference type="EMBL" id="MH552500">
    <property type="protein sequence ID" value="AXF52144.1"/>
    <property type="molecule type" value="Genomic_DNA"/>
</dbReference>
<dbReference type="Proteomes" id="UP000257457">
    <property type="component" value="Segment"/>
</dbReference>
<dbReference type="RefSeq" id="YP_010097097.1">
    <property type="nucleotide sequence ID" value="NC_055756.1"/>
</dbReference>
<evidence type="ECO:0000313" key="1">
    <source>
        <dbReference type="EMBL" id="AXF52144.1"/>
    </source>
</evidence>
<evidence type="ECO:0000313" key="2">
    <source>
        <dbReference type="Proteomes" id="UP000257457"/>
    </source>
</evidence>
<protein>
    <submittedName>
        <fullName evidence="1">Uncharacterized protein</fullName>
    </submittedName>
</protein>
<dbReference type="GeneID" id="65114759"/>
<accession>A0A345BNX3</accession>
<proteinExistence type="predicted"/>
<reference evidence="1 2" key="1">
    <citation type="submission" date="2018-06" db="EMBL/GenBank/DDBJ databases">
        <title>Uncovering a Universe of Circular DNA Viruses in Animal Metagenomes.</title>
        <authorList>
            <person name="Tisza M."/>
            <person name="Buck C."/>
            <person name="Pastrana D."/>
            <person name="Welch N."/>
            <person name="Peretti A."/>
        </authorList>
    </citation>
    <scope>NUCLEOTIDE SEQUENCE [LARGE SCALE GENOMIC DNA]</scope>
    <source>
        <strain evidence="1">Ctcc615</strain>
    </source>
</reference>
<keyword evidence="2" id="KW-1185">Reference proteome</keyword>
<sequence length="82" mass="9023">MLKLMRRKSTPISAKMTSKSSCFVKSSNSFGTQSNASDCCDVAIALNSTFANNFTSSFELAFKCQLGAKQNSTKFTLTKRMF</sequence>